<accession>A0A9X4XHH7</accession>
<dbReference type="RefSeq" id="WP_155478554.1">
    <property type="nucleotide sequence ID" value="NZ_WNKV01000002.1"/>
</dbReference>
<dbReference type="CDD" id="cd09627">
    <property type="entry name" value="DOMON_murB_like"/>
    <property type="match status" value="1"/>
</dbReference>
<evidence type="ECO:0000313" key="2">
    <source>
        <dbReference type="Proteomes" id="UP000438991"/>
    </source>
</evidence>
<protein>
    <recommendedName>
        <fullName evidence="3">DOMON-like domain-containing protein</fullName>
    </recommendedName>
</protein>
<proteinExistence type="predicted"/>
<dbReference type="EMBL" id="WNKV01000002">
    <property type="protein sequence ID" value="MTW15233.1"/>
    <property type="molecule type" value="Genomic_DNA"/>
</dbReference>
<comment type="caution">
    <text evidence="1">The sequence shown here is derived from an EMBL/GenBank/DDBJ whole genome shotgun (WGS) entry which is preliminary data.</text>
</comment>
<reference evidence="1 2" key="1">
    <citation type="submission" date="2019-11" db="EMBL/GenBank/DDBJ databases">
        <title>Whole-genome sequence of Rhodoplanes serenus DSM 18633, type strain.</title>
        <authorList>
            <person name="Kyndt J.A."/>
            <person name="Meyer T.E."/>
        </authorList>
    </citation>
    <scope>NUCLEOTIDE SEQUENCE [LARGE SCALE GENOMIC DNA]</scope>
    <source>
        <strain evidence="1 2">DSM 18633</strain>
    </source>
</reference>
<dbReference type="AlphaFoldDB" id="A0A9X4XHH7"/>
<dbReference type="Gene3D" id="2.60.40.1190">
    <property type="match status" value="1"/>
</dbReference>
<organism evidence="1 2">
    <name type="scientific">Rhodoplanes serenus</name>
    <dbReference type="NCBI Taxonomy" id="200615"/>
    <lineage>
        <taxon>Bacteria</taxon>
        <taxon>Pseudomonadati</taxon>
        <taxon>Pseudomonadota</taxon>
        <taxon>Alphaproteobacteria</taxon>
        <taxon>Hyphomicrobiales</taxon>
        <taxon>Nitrobacteraceae</taxon>
        <taxon>Rhodoplanes</taxon>
    </lineage>
</organism>
<evidence type="ECO:0000313" key="1">
    <source>
        <dbReference type="EMBL" id="MTW15233.1"/>
    </source>
</evidence>
<name>A0A9X4XHH7_9BRAD</name>
<dbReference type="Proteomes" id="UP000438991">
    <property type="component" value="Unassembled WGS sequence"/>
</dbReference>
<evidence type="ECO:0008006" key="3">
    <source>
        <dbReference type="Google" id="ProtNLM"/>
    </source>
</evidence>
<sequence length="198" mass="20908">MPETLRRHPDSPPCAAARIAVEATRHDGGRLLLSYAVTGAIDALRLPPAGSPEHRDGLWRNTCFEAFLGTVPGGPYVEINLSPSTAWAAYWFDGYRAGMRPLPGFSTPAIAVERGAETFTLRAELALGAVPALPPDTAWRLALAAVIEDRDGISHWALAHPPGPPDFHHPDGAILTLAPICAPVLAPVGAPSPATVRP</sequence>
<gene>
    <name evidence="1" type="ORF">GJ689_03315</name>
</gene>